<dbReference type="InterPro" id="IPR039420">
    <property type="entry name" value="WalR-like"/>
</dbReference>
<dbReference type="Proteomes" id="UP000004688">
    <property type="component" value="Chromosome"/>
</dbReference>
<evidence type="ECO:0000256" key="3">
    <source>
        <dbReference type="ARBA" id="ARBA00023015"/>
    </source>
</evidence>
<dbReference type="EMBL" id="CP003742">
    <property type="protein sequence ID" value="AGI73112.1"/>
    <property type="molecule type" value="Genomic_DNA"/>
</dbReference>
<evidence type="ECO:0000256" key="4">
    <source>
        <dbReference type="ARBA" id="ARBA00023125"/>
    </source>
</evidence>
<dbReference type="HOGENOM" id="CLU_000445_11_10_5"/>
<keyword evidence="3" id="KW-0805">Transcription regulation</keyword>
<name>M9RLQ3_9RHOB</name>
<dbReference type="Pfam" id="PF00072">
    <property type="entry name" value="Response_reg"/>
    <property type="match status" value="1"/>
</dbReference>
<reference evidence="8 9" key="1">
    <citation type="journal article" date="2013" name="PLoS ONE">
        <title>Poles Apart: Arctic and Antarctic Octadecabacter strains Share High Genome Plasticity and a New Type of Xanthorhodopsin.</title>
        <authorList>
            <person name="Vollmers J."/>
            <person name="Voget S."/>
            <person name="Dietrich S."/>
            <person name="Gollnow K."/>
            <person name="Smits M."/>
            <person name="Meyer K."/>
            <person name="Brinkhoff T."/>
            <person name="Simon M."/>
            <person name="Daniel R."/>
        </authorList>
    </citation>
    <scope>NUCLEOTIDE SEQUENCE [LARGE SCALE GENOMIC DNA]</scope>
    <source>
        <strain evidence="8 9">238</strain>
    </source>
</reference>
<keyword evidence="2" id="KW-0902">Two-component regulatory system</keyword>
<dbReference type="Gene3D" id="3.40.50.2300">
    <property type="match status" value="1"/>
</dbReference>
<dbReference type="GO" id="GO:0032993">
    <property type="term" value="C:protein-DNA complex"/>
    <property type="evidence" value="ECO:0007669"/>
    <property type="project" value="TreeGrafter"/>
</dbReference>
<dbReference type="SUPFAM" id="SSF52172">
    <property type="entry name" value="CheY-like"/>
    <property type="match status" value="1"/>
</dbReference>
<evidence type="ECO:0000256" key="2">
    <source>
        <dbReference type="ARBA" id="ARBA00023012"/>
    </source>
</evidence>
<sequence>MRILAVDDDPLILDLLAVTLEQCGFSKVTYASCAESAIDLIHATSVPFDAFLLDIMLPGTSGIELCAQIRGLKSYRVAPIIMITSSKAHDIMAQAFGAGATDFVSKPFEGLELGSRINMAAMLSESLFREKLAQHKMLEFSSTTAISFAEPFDIKSSRSGRGLLQLVNELLRMTDALFAMTLFSIKIESADTLFLDSTPAQFRQSIEMTAASLSNVFSEDSMIFAYVGKGTFVAVAYRRDRINTNVLESEASVALAQTWNAAKTGQQTAPQLTLQKIDECRLWTGRSAVIAINSFLAGGDESEMGSSETQVPPKI</sequence>
<organism evidence="8 9">
    <name type="scientific">Octadecabacter arcticus 238</name>
    <dbReference type="NCBI Taxonomy" id="391616"/>
    <lineage>
        <taxon>Bacteria</taxon>
        <taxon>Pseudomonadati</taxon>
        <taxon>Pseudomonadota</taxon>
        <taxon>Alphaproteobacteria</taxon>
        <taxon>Rhodobacterales</taxon>
        <taxon>Roseobacteraceae</taxon>
        <taxon>Octadecabacter</taxon>
    </lineage>
</organism>
<keyword evidence="5" id="KW-0804">Transcription</keyword>
<evidence type="ECO:0000256" key="1">
    <source>
        <dbReference type="ARBA" id="ARBA00022553"/>
    </source>
</evidence>
<dbReference type="PROSITE" id="PS50110">
    <property type="entry name" value="RESPONSE_REGULATORY"/>
    <property type="match status" value="1"/>
</dbReference>
<evidence type="ECO:0000256" key="6">
    <source>
        <dbReference type="PROSITE-ProRule" id="PRU00169"/>
    </source>
</evidence>
<keyword evidence="4" id="KW-0238">DNA-binding</keyword>
<dbReference type="InterPro" id="IPR011006">
    <property type="entry name" value="CheY-like_superfamily"/>
</dbReference>
<dbReference type="PANTHER" id="PTHR48111:SF1">
    <property type="entry name" value="TWO-COMPONENT RESPONSE REGULATOR ORR33"/>
    <property type="match status" value="1"/>
</dbReference>
<evidence type="ECO:0000256" key="5">
    <source>
        <dbReference type="ARBA" id="ARBA00023163"/>
    </source>
</evidence>
<proteinExistence type="predicted"/>
<dbReference type="STRING" id="391616.OA238_c31150"/>
<dbReference type="InterPro" id="IPR001789">
    <property type="entry name" value="Sig_transdc_resp-reg_receiver"/>
</dbReference>
<dbReference type="AlphaFoldDB" id="M9RLQ3"/>
<keyword evidence="9" id="KW-1185">Reference proteome</keyword>
<dbReference type="KEGG" id="oar:OA238_c31150"/>
<protein>
    <submittedName>
        <fullName evidence="8">Putative response regulator</fullName>
    </submittedName>
</protein>
<dbReference type="GO" id="GO:0006355">
    <property type="term" value="P:regulation of DNA-templated transcription"/>
    <property type="evidence" value="ECO:0007669"/>
    <property type="project" value="TreeGrafter"/>
</dbReference>
<feature type="domain" description="Response regulatory" evidence="7">
    <location>
        <begin position="2"/>
        <end position="121"/>
    </location>
</feature>
<dbReference type="SMART" id="SM00448">
    <property type="entry name" value="REC"/>
    <property type="match status" value="1"/>
</dbReference>
<evidence type="ECO:0000259" key="7">
    <source>
        <dbReference type="PROSITE" id="PS50110"/>
    </source>
</evidence>
<feature type="modified residue" description="4-aspartylphosphate" evidence="6">
    <location>
        <position position="54"/>
    </location>
</feature>
<dbReference type="GO" id="GO:0000156">
    <property type="term" value="F:phosphorelay response regulator activity"/>
    <property type="evidence" value="ECO:0007669"/>
    <property type="project" value="TreeGrafter"/>
</dbReference>
<evidence type="ECO:0000313" key="9">
    <source>
        <dbReference type="Proteomes" id="UP000004688"/>
    </source>
</evidence>
<dbReference type="GO" id="GO:0000976">
    <property type="term" value="F:transcription cis-regulatory region binding"/>
    <property type="evidence" value="ECO:0007669"/>
    <property type="project" value="TreeGrafter"/>
</dbReference>
<accession>M9RLQ3</accession>
<gene>
    <name evidence="8" type="ORF">OA238_c31150</name>
</gene>
<dbReference type="eggNOG" id="COG0745">
    <property type="taxonomic scope" value="Bacteria"/>
</dbReference>
<keyword evidence="1 6" id="KW-0597">Phosphoprotein</keyword>
<dbReference type="GO" id="GO:0005829">
    <property type="term" value="C:cytosol"/>
    <property type="evidence" value="ECO:0007669"/>
    <property type="project" value="TreeGrafter"/>
</dbReference>
<dbReference type="PANTHER" id="PTHR48111">
    <property type="entry name" value="REGULATOR OF RPOS"/>
    <property type="match status" value="1"/>
</dbReference>
<dbReference type="RefSeq" id="WP_015496135.1">
    <property type="nucleotide sequence ID" value="NC_020908.1"/>
</dbReference>
<evidence type="ECO:0000313" key="8">
    <source>
        <dbReference type="EMBL" id="AGI73112.1"/>
    </source>
</evidence>